<evidence type="ECO:0000256" key="1">
    <source>
        <dbReference type="SAM" id="MobiDB-lite"/>
    </source>
</evidence>
<proteinExistence type="predicted"/>
<name>A0AAN7BCY8_9PEZI</name>
<dbReference type="EMBL" id="MU858049">
    <property type="protein sequence ID" value="KAK4219249.1"/>
    <property type="molecule type" value="Genomic_DNA"/>
</dbReference>
<organism evidence="2 3">
    <name type="scientific">Rhypophila decipiens</name>
    <dbReference type="NCBI Taxonomy" id="261697"/>
    <lineage>
        <taxon>Eukaryota</taxon>
        <taxon>Fungi</taxon>
        <taxon>Dikarya</taxon>
        <taxon>Ascomycota</taxon>
        <taxon>Pezizomycotina</taxon>
        <taxon>Sordariomycetes</taxon>
        <taxon>Sordariomycetidae</taxon>
        <taxon>Sordariales</taxon>
        <taxon>Naviculisporaceae</taxon>
        <taxon>Rhypophila</taxon>
    </lineage>
</organism>
<feature type="region of interest" description="Disordered" evidence="1">
    <location>
        <begin position="286"/>
        <end position="309"/>
    </location>
</feature>
<protein>
    <submittedName>
        <fullName evidence="2">Uncharacterized protein</fullName>
    </submittedName>
</protein>
<dbReference type="AlphaFoldDB" id="A0AAN7BCY8"/>
<keyword evidence="3" id="KW-1185">Reference proteome</keyword>
<reference evidence="2" key="2">
    <citation type="submission" date="2023-05" db="EMBL/GenBank/DDBJ databases">
        <authorList>
            <consortium name="Lawrence Berkeley National Laboratory"/>
            <person name="Steindorff A."/>
            <person name="Hensen N."/>
            <person name="Bonometti L."/>
            <person name="Westerberg I."/>
            <person name="Brannstrom I.O."/>
            <person name="Guillou S."/>
            <person name="Cros-Aarteil S."/>
            <person name="Calhoun S."/>
            <person name="Haridas S."/>
            <person name="Kuo A."/>
            <person name="Mondo S."/>
            <person name="Pangilinan J."/>
            <person name="Riley R."/>
            <person name="Labutti K."/>
            <person name="Andreopoulos B."/>
            <person name="Lipzen A."/>
            <person name="Chen C."/>
            <person name="Yanf M."/>
            <person name="Daum C."/>
            <person name="Ng V."/>
            <person name="Clum A."/>
            <person name="Ohm R."/>
            <person name="Martin F."/>
            <person name="Silar P."/>
            <person name="Natvig D."/>
            <person name="Lalanne C."/>
            <person name="Gautier V."/>
            <person name="Ament-Velasquez S.L."/>
            <person name="Kruys A."/>
            <person name="Hutchinson M.I."/>
            <person name="Powell A.J."/>
            <person name="Barry K."/>
            <person name="Miller A.N."/>
            <person name="Grigoriev I.V."/>
            <person name="Debuchy R."/>
            <person name="Gladieux P."/>
            <person name="Thoren M.H."/>
            <person name="Johannesson H."/>
        </authorList>
    </citation>
    <scope>NUCLEOTIDE SEQUENCE</scope>
    <source>
        <strain evidence="2">PSN293</strain>
    </source>
</reference>
<evidence type="ECO:0000313" key="2">
    <source>
        <dbReference type="EMBL" id="KAK4219249.1"/>
    </source>
</evidence>
<comment type="caution">
    <text evidence="2">The sequence shown here is derived from an EMBL/GenBank/DDBJ whole genome shotgun (WGS) entry which is preliminary data.</text>
</comment>
<evidence type="ECO:0000313" key="3">
    <source>
        <dbReference type="Proteomes" id="UP001301769"/>
    </source>
</evidence>
<dbReference type="Proteomes" id="UP001301769">
    <property type="component" value="Unassembled WGS sequence"/>
</dbReference>
<sequence length="342" mass="38920">MYGYLGEELFRGCHACRVEVIPAPSANVGSSISFGWIIFTDGEWDLNVLPHPVWIVMRQAGRSMLVRHRRQLENLVLEKGWVYLDLPIENTIKARNVVLFRVSRHQGSGWWFSDIFAKVRAMDTVRLLWVSNLQISRKRKDKGKHHCLLAVGLLTPYKFSVRRLMSGQVRAKPRGRYFMRQDGIVKAWGNVIVHAFPKLAQQDLVKLSSPLWIDLIKTDTQERLLLEAQLTEPKSRQMLRPSFHGGLNECLLWVLGSYSLWRIVPKQGPGWTGVAILDIAAQQQNLGTDCEPPAPGGRTDQDRGGPESARLGGVRKVVIIRVGELVQKSQTMRMERELYDHG</sequence>
<gene>
    <name evidence="2" type="ORF">QBC37DRAFT_478177</name>
</gene>
<reference evidence="2" key="1">
    <citation type="journal article" date="2023" name="Mol. Phylogenet. Evol.">
        <title>Genome-scale phylogeny and comparative genomics of the fungal order Sordariales.</title>
        <authorList>
            <person name="Hensen N."/>
            <person name="Bonometti L."/>
            <person name="Westerberg I."/>
            <person name="Brannstrom I.O."/>
            <person name="Guillou S."/>
            <person name="Cros-Aarteil S."/>
            <person name="Calhoun S."/>
            <person name="Haridas S."/>
            <person name="Kuo A."/>
            <person name="Mondo S."/>
            <person name="Pangilinan J."/>
            <person name="Riley R."/>
            <person name="LaButti K."/>
            <person name="Andreopoulos B."/>
            <person name="Lipzen A."/>
            <person name="Chen C."/>
            <person name="Yan M."/>
            <person name="Daum C."/>
            <person name="Ng V."/>
            <person name="Clum A."/>
            <person name="Steindorff A."/>
            <person name="Ohm R.A."/>
            <person name="Martin F."/>
            <person name="Silar P."/>
            <person name="Natvig D.O."/>
            <person name="Lalanne C."/>
            <person name="Gautier V."/>
            <person name="Ament-Velasquez S.L."/>
            <person name="Kruys A."/>
            <person name="Hutchinson M.I."/>
            <person name="Powell A.J."/>
            <person name="Barry K."/>
            <person name="Miller A.N."/>
            <person name="Grigoriev I.V."/>
            <person name="Debuchy R."/>
            <person name="Gladieux P."/>
            <person name="Hiltunen Thoren M."/>
            <person name="Johannesson H."/>
        </authorList>
    </citation>
    <scope>NUCLEOTIDE SEQUENCE</scope>
    <source>
        <strain evidence="2">PSN293</strain>
    </source>
</reference>
<accession>A0AAN7BCY8</accession>